<organism evidence="6 7">
    <name type="scientific">Mariniflexile aquimaris</name>
    <dbReference type="NCBI Taxonomy" id="881009"/>
    <lineage>
        <taxon>Bacteria</taxon>
        <taxon>Pseudomonadati</taxon>
        <taxon>Bacteroidota</taxon>
        <taxon>Flavobacteriia</taxon>
        <taxon>Flavobacteriales</taxon>
        <taxon>Flavobacteriaceae</taxon>
        <taxon>Mariniflexile</taxon>
    </lineage>
</organism>
<keyword evidence="2" id="KW-0479">Metal-binding</keyword>
<dbReference type="Pfam" id="PF24827">
    <property type="entry name" value="AstE_AspA_cat"/>
    <property type="match status" value="1"/>
</dbReference>
<keyword evidence="3" id="KW-0378">Hydrolase</keyword>
<dbReference type="PANTHER" id="PTHR15162:SF7">
    <property type="entry name" value="SUCCINYLGLUTAMATE DESUCCINYLASE"/>
    <property type="match status" value="1"/>
</dbReference>
<keyword evidence="4" id="KW-0862">Zinc</keyword>
<dbReference type="InterPro" id="IPR055438">
    <property type="entry name" value="AstE_AspA_cat"/>
</dbReference>
<evidence type="ECO:0000259" key="5">
    <source>
        <dbReference type="Pfam" id="PF24827"/>
    </source>
</evidence>
<comment type="cofactor">
    <cofactor evidence="1">
        <name>Zn(2+)</name>
        <dbReference type="ChEBI" id="CHEBI:29105"/>
    </cofactor>
</comment>
<name>A0ABW3BNW7_9FLAO</name>
<evidence type="ECO:0000313" key="6">
    <source>
        <dbReference type="EMBL" id="MFD0834776.1"/>
    </source>
</evidence>
<dbReference type="Gene3D" id="3.40.630.10">
    <property type="entry name" value="Zn peptidases"/>
    <property type="match status" value="1"/>
</dbReference>
<evidence type="ECO:0000256" key="4">
    <source>
        <dbReference type="ARBA" id="ARBA00022833"/>
    </source>
</evidence>
<gene>
    <name evidence="6" type="ORF">ACFQ0I_03290</name>
</gene>
<reference evidence="7" key="1">
    <citation type="journal article" date="2019" name="Int. J. Syst. Evol. Microbiol.">
        <title>The Global Catalogue of Microorganisms (GCM) 10K type strain sequencing project: providing services to taxonomists for standard genome sequencing and annotation.</title>
        <authorList>
            <consortium name="The Broad Institute Genomics Platform"/>
            <consortium name="The Broad Institute Genome Sequencing Center for Infectious Disease"/>
            <person name="Wu L."/>
            <person name="Ma J."/>
        </authorList>
    </citation>
    <scope>NUCLEOTIDE SEQUENCE [LARGE SCALE GENOMIC DNA]</scope>
    <source>
        <strain evidence="7">CCUG 60529</strain>
    </source>
</reference>
<dbReference type="InterPro" id="IPR050178">
    <property type="entry name" value="AspA/AstE_fam"/>
</dbReference>
<sequence>MIHVYSKALDNKIAVNKILAHIKGPKKGPTIVFFGGIHGNETSGVFALKDALDSINPVHVHGTIYGIVGNFRALQLQQRFVDEDLNRLWTKDRITEIKNKTELNTEEKALLELLDILNTILENNKPPFYFIDLHSTSSKTLPFITINDALINRKFASQFPVPVVLGIEEYLNGPLLSYINELGYVSLGFESGQHDDLRAITNNIAFIYLSLVYSGSLEKKGIVKFKSYYEQLKTQAANMVNMFEVIYLHRIHPTDSFKMLNGFKSFQPVVKGTPLATSNSAEIKAAYSGIMFMPLYQQRGDDGFFIIKIINPFLLRLSIVLRRVKFDGLLVALPGVSWLNKKEGILQVNLKVAKYFAKSLFHLLGYRNRHLTPTHLRLNNRERVAKTAIYKKEKWY</sequence>
<evidence type="ECO:0000256" key="2">
    <source>
        <dbReference type="ARBA" id="ARBA00022723"/>
    </source>
</evidence>
<proteinExistence type="predicted"/>
<dbReference type="EMBL" id="JBHTIB010000002">
    <property type="protein sequence ID" value="MFD0834776.1"/>
    <property type="molecule type" value="Genomic_DNA"/>
</dbReference>
<dbReference type="SUPFAM" id="SSF53187">
    <property type="entry name" value="Zn-dependent exopeptidases"/>
    <property type="match status" value="1"/>
</dbReference>
<keyword evidence="7" id="KW-1185">Reference proteome</keyword>
<dbReference type="Proteomes" id="UP001597011">
    <property type="component" value="Unassembled WGS sequence"/>
</dbReference>
<accession>A0ABW3BNW7</accession>
<dbReference type="PANTHER" id="PTHR15162">
    <property type="entry name" value="ASPARTOACYLASE"/>
    <property type="match status" value="1"/>
</dbReference>
<dbReference type="RefSeq" id="WP_379939303.1">
    <property type="nucleotide sequence ID" value="NZ_JBHTIB010000002.1"/>
</dbReference>
<comment type="caution">
    <text evidence="6">The sequence shown here is derived from an EMBL/GenBank/DDBJ whole genome shotgun (WGS) entry which is preliminary data.</text>
</comment>
<evidence type="ECO:0000313" key="7">
    <source>
        <dbReference type="Proteomes" id="UP001597011"/>
    </source>
</evidence>
<evidence type="ECO:0000256" key="1">
    <source>
        <dbReference type="ARBA" id="ARBA00001947"/>
    </source>
</evidence>
<protein>
    <submittedName>
        <fullName evidence="6">Succinylglutamate desuccinylase/aspartoacylase family protein</fullName>
    </submittedName>
</protein>
<feature type="domain" description="Succinylglutamate desuccinylase/Aspartoacylase catalytic" evidence="5">
    <location>
        <begin position="28"/>
        <end position="198"/>
    </location>
</feature>
<evidence type="ECO:0000256" key="3">
    <source>
        <dbReference type="ARBA" id="ARBA00022801"/>
    </source>
</evidence>